<proteinExistence type="predicted"/>
<dbReference type="OrthoDB" id="5292689at2"/>
<organism evidence="1 2">
    <name type="scientific">Paraburkholderia ribeironis</name>
    <dbReference type="NCBI Taxonomy" id="1247936"/>
    <lineage>
        <taxon>Bacteria</taxon>
        <taxon>Pseudomonadati</taxon>
        <taxon>Pseudomonadota</taxon>
        <taxon>Betaproteobacteria</taxon>
        <taxon>Burkholderiales</taxon>
        <taxon>Burkholderiaceae</taxon>
        <taxon>Paraburkholderia</taxon>
    </lineage>
</organism>
<evidence type="ECO:0008006" key="3">
    <source>
        <dbReference type="Google" id="ProtNLM"/>
    </source>
</evidence>
<evidence type="ECO:0000313" key="1">
    <source>
        <dbReference type="EMBL" id="SIT39290.1"/>
    </source>
</evidence>
<gene>
    <name evidence="1" type="ORF">BN2475_190170</name>
</gene>
<reference evidence="1 2" key="1">
    <citation type="submission" date="2016-12" db="EMBL/GenBank/DDBJ databases">
        <authorList>
            <person name="Song W.-J."/>
            <person name="Kurnit D.M."/>
        </authorList>
    </citation>
    <scope>NUCLEOTIDE SEQUENCE [LARGE SCALE GENOMIC DNA]</scope>
    <source>
        <strain evidence="1 2">STM7296</strain>
    </source>
</reference>
<protein>
    <recommendedName>
        <fullName evidence="3">Tn3 transposase DDE domain-containing protein</fullName>
    </recommendedName>
</protein>
<dbReference type="Proteomes" id="UP000187012">
    <property type="component" value="Unassembled WGS sequence"/>
</dbReference>
<accession>A0A1N7RW18</accession>
<keyword evidence="2" id="KW-1185">Reference proteome</keyword>
<dbReference type="AlphaFoldDB" id="A0A1N7RW18"/>
<sequence length="54" mass="6129">MLARGAPPDAGLLLSLPLSWEHINLTGDYVWRHSQKLQEGKFRSLRSLPEASER</sequence>
<evidence type="ECO:0000313" key="2">
    <source>
        <dbReference type="Proteomes" id="UP000187012"/>
    </source>
</evidence>
<dbReference type="EMBL" id="CYGX02000019">
    <property type="protein sequence ID" value="SIT39290.1"/>
    <property type="molecule type" value="Genomic_DNA"/>
</dbReference>
<name>A0A1N7RW18_9BURK</name>